<dbReference type="InterPro" id="IPR056119">
    <property type="entry name" value="DUF7702"/>
</dbReference>
<feature type="transmembrane region" description="Helical" evidence="1">
    <location>
        <begin position="12"/>
        <end position="30"/>
    </location>
</feature>
<feature type="transmembrane region" description="Helical" evidence="1">
    <location>
        <begin position="114"/>
        <end position="136"/>
    </location>
</feature>
<comment type="caution">
    <text evidence="3">The sequence shown here is derived from an EMBL/GenBank/DDBJ whole genome shotgun (WGS) entry which is preliminary data.</text>
</comment>
<reference evidence="3" key="1">
    <citation type="submission" date="2021-03" db="EMBL/GenBank/DDBJ databases">
        <authorList>
            <person name="Tagirdzhanova G."/>
        </authorList>
    </citation>
    <scope>NUCLEOTIDE SEQUENCE</scope>
</reference>
<dbReference type="AlphaFoldDB" id="A0A8H3IU25"/>
<keyword evidence="1" id="KW-0812">Transmembrane</keyword>
<organism evidence="3 4">
    <name type="scientific">Gomphillus americanus</name>
    <dbReference type="NCBI Taxonomy" id="1940652"/>
    <lineage>
        <taxon>Eukaryota</taxon>
        <taxon>Fungi</taxon>
        <taxon>Dikarya</taxon>
        <taxon>Ascomycota</taxon>
        <taxon>Pezizomycotina</taxon>
        <taxon>Lecanoromycetes</taxon>
        <taxon>OSLEUM clade</taxon>
        <taxon>Ostropomycetidae</taxon>
        <taxon>Ostropales</taxon>
        <taxon>Graphidaceae</taxon>
        <taxon>Gomphilloideae</taxon>
        <taxon>Gomphillus</taxon>
    </lineage>
</organism>
<protein>
    <recommendedName>
        <fullName evidence="2">DUF7702 domain-containing protein</fullName>
    </recommendedName>
</protein>
<feature type="domain" description="DUF7702" evidence="2">
    <location>
        <begin position="5"/>
        <end position="242"/>
    </location>
</feature>
<dbReference type="OrthoDB" id="2560628at2759"/>
<keyword evidence="1" id="KW-1133">Transmembrane helix</keyword>
<evidence type="ECO:0000313" key="4">
    <source>
        <dbReference type="Proteomes" id="UP000664169"/>
    </source>
</evidence>
<evidence type="ECO:0000259" key="2">
    <source>
        <dbReference type="Pfam" id="PF24800"/>
    </source>
</evidence>
<dbReference type="Proteomes" id="UP000664169">
    <property type="component" value="Unassembled WGS sequence"/>
</dbReference>
<proteinExistence type="predicted"/>
<evidence type="ECO:0000256" key="1">
    <source>
        <dbReference type="SAM" id="Phobius"/>
    </source>
</evidence>
<feature type="transmembrane region" description="Helical" evidence="1">
    <location>
        <begin position="148"/>
        <end position="166"/>
    </location>
</feature>
<dbReference type="PANTHER" id="PTHR42109">
    <property type="entry name" value="UNPLACED GENOMIC SCAFFOLD UM_SCAF_CONTIG_1.265, WHOLE GENOME SHOTGUN SEQUENCE"/>
    <property type="match status" value="1"/>
</dbReference>
<feature type="transmembrane region" description="Helical" evidence="1">
    <location>
        <begin position="42"/>
        <end position="60"/>
    </location>
</feature>
<dbReference type="PANTHER" id="PTHR42109:SF2">
    <property type="entry name" value="INTEGRAL MEMBRANE PROTEIN"/>
    <property type="match status" value="1"/>
</dbReference>
<evidence type="ECO:0000313" key="3">
    <source>
        <dbReference type="EMBL" id="CAF9926529.1"/>
    </source>
</evidence>
<keyword evidence="1" id="KW-0472">Membrane</keyword>
<feature type="transmembrane region" description="Helical" evidence="1">
    <location>
        <begin position="178"/>
        <end position="198"/>
    </location>
</feature>
<feature type="transmembrane region" description="Helical" evidence="1">
    <location>
        <begin position="72"/>
        <end position="93"/>
    </location>
</feature>
<accession>A0A8H3IU25</accession>
<dbReference type="EMBL" id="CAJPDQ010000025">
    <property type="protein sequence ID" value="CAF9926529.1"/>
    <property type="molecule type" value="Genomic_DNA"/>
</dbReference>
<name>A0A8H3IU25_9LECA</name>
<sequence>MTTLSFSDGVAVATLIYYLICLPLNLAICFRHGTAKASGWRFLLVFSIIRIIGSISQLVAINQGQGSTAETIAEVTASLGVSPLLLASLGLVSRLYGSIQDSPIGALATRAIRLIQVACAVALILCIVGATSGNLATLYDQTTLRVGIIIYMAVWVALVLLVLYAVSAVKGGNYEKPLVIALSISLPILVVRICFSLYRGFGDHSPGSVLSDPIASTFLSLFLATVEEMAVVLIYVLAGLLLAPLARSTGASNSQVGAYS</sequence>
<keyword evidence="4" id="KW-1185">Reference proteome</keyword>
<dbReference type="Pfam" id="PF24800">
    <property type="entry name" value="DUF7702"/>
    <property type="match status" value="1"/>
</dbReference>
<feature type="transmembrane region" description="Helical" evidence="1">
    <location>
        <begin position="218"/>
        <end position="243"/>
    </location>
</feature>
<gene>
    <name evidence="3" type="ORF">GOMPHAMPRED_004161</name>
</gene>